<dbReference type="EMBL" id="GL736772">
    <property type="protein sequence ID" value="EFX60254.1"/>
    <property type="molecule type" value="Genomic_DNA"/>
</dbReference>
<evidence type="ECO:0000313" key="1">
    <source>
        <dbReference type="EMBL" id="EFX60254.1"/>
    </source>
</evidence>
<accession>E9I6X6</accession>
<dbReference type="KEGG" id="dpx:DAPPUDRAFT_344394"/>
<dbReference type="OrthoDB" id="6611402at2759"/>
<keyword evidence="2" id="KW-1185">Reference proteome</keyword>
<evidence type="ECO:0000313" key="2">
    <source>
        <dbReference type="Proteomes" id="UP000000305"/>
    </source>
</evidence>
<proteinExistence type="predicted"/>
<dbReference type="STRING" id="6669.E9I6X6"/>
<dbReference type="HOGENOM" id="CLU_1403753_0_0_1"/>
<reference evidence="1 2" key="1">
    <citation type="journal article" date="2011" name="Science">
        <title>The ecoresponsive genome of Daphnia pulex.</title>
        <authorList>
            <person name="Colbourne J.K."/>
            <person name="Pfrender M.E."/>
            <person name="Gilbert D."/>
            <person name="Thomas W.K."/>
            <person name="Tucker A."/>
            <person name="Oakley T.H."/>
            <person name="Tokishita S."/>
            <person name="Aerts A."/>
            <person name="Arnold G.J."/>
            <person name="Basu M.K."/>
            <person name="Bauer D.J."/>
            <person name="Caceres C.E."/>
            <person name="Carmel L."/>
            <person name="Casola C."/>
            <person name="Choi J.H."/>
            <person name="Detter J.C."/>
            <person name="Dong Q."/>
            <person name="Dusheyko S."/>
            <person name="Eads B.D."/>
            <person name="Frohlich T."/>
            <person name="Geiler-Samerotte K.A."/>
            <person name="Gerlach D."/>
            <person name="Hatcher P."/>
            <person name="Jogdeo S."/>
            <person name="Krijgsveld J."/>
            <person name="Kriventseva E.V."/>
            <person name="Kultz D."/>
            <person name="Laforsch C."/>
            <person name="Lindquist E."/>
            <person name="Lopez J."/>
            <person name="Manak J.R."/>
            <person name="Muller J."/>
            <person name="Pangilinan J."/>
            <person name="Patwardhan R.P."/>
            <person name="Pitluck S."/>
            <person name="Pritham E.J."/>
            <person name="Rechtsteiner A."/>
            <person name="Rho M."/>
            <person name="Rogozin I.B."/>
            <person name="Sakarya O."/>
            <person name="Salamov A."/>
            <person name="Schaack S."/>
            <person name="Shapiro H."/>
            <person name="Shiga Y."/>
            <person name="Skalitzky C."/>
            <person name="Smith Z."/>
            <person name="Souvorov A."/>
            <person name="Sung W."/>
            <person name="Tang Z."/>
            <person name="Tsuchiya D."/>
            <person name="Tu H."/>
            <person name="Vos H."/>
            <person name="Wang M."/>
            <person name="Wolf Y.I."/>
            <person name="Yamagata H."/>
            <person name="Yamada T."/>
            <person name="Ye Y."/>
            <person name="Shaw J.R."/>
            <person name="Andrews J."/>
            <person name="Crease T.J."/>
            <person name="Tang H."/>
            <person name="Lucas S.M."/>
            <person name="Robertson H.M."/>
            <person name="Bork P."/>
            <person name="Koonin E.V."/>
            <person name="Zdobnov E.M."/>
            <person name="Grigoriev I.V."/>
            <person name="Lynch M."/>
            <person name="Boore J.L."/>
        </authorList>
    </citation>
    <scope>NUCLEOTIDE SEQUENCE [LARGE SCALE GENOMIC DNA]</scope>
</reference>
<dbReference type="Proteomes" id="UP000000305">
    <property type="component" value="Unassembled WGS sequence"/>
</dbReference>
<dbReference type="InParanoid" id="E9I6X6"/>
<sequence>MVTCSGTCRKFMDNWVSHVPLILKFAVRTKKRNDAVSKVFQTYEESDILNSFETQASIALEILPLLIPVKNRKGVVAVNYLYYVEEDSVSLEAVLKETLNRPPFILNIGDSFHIIVDNQVLLTSNSLCDALLNMFAAYYVFSIAYSPQVKHALLFIQSVILGLEDEHSKKSPVLKMFVKNLEVVKASQALSKTA</sequence>
<organism evidence="1 2">
    <name type="scientific">Daphnia pulex</name>
    <name type="common">Water flea</name>
    <dbReference type="NCBI Taxonomy" id="6669"/>
    <lineage>
        <taxon>Eukaryota</taxon>
        <taxon>Metazoa</taxon>
        <taxon>Ecdysozoa</taxon>
        <taxon>Arthropoda</taxon>
        <taxon>Crustacea</taxon>
        <taxon>Branchiopoda</taxon>
        <taxon>Diplostraca</taxon>
        <taxon>Cladocera</taxon>
        <taxon>Anomopoda</taxon>
        <taxon>Daphniidae</taxon>
        <taxon>Daphnia</taxon>
    </lineage>
</organism>
<protein>
    <submittedName>
        <fullName evidence="1">Uncharacterized protein</fullName>
    </submittedName>
</protein>
<name>E9I6X6_DAPPU</name>
<dbReference type="AlphaFoldDB" id="E9I6X6"/>
<gene>
    <name evidence="1" type="ORF">DAPPUDRAFT_344394</name>
</gene>